<evidence type="ECO:0000259" key="5">
    <source>
        <dbReference type="PROSITE" id="PS50969"/>
    </source>
</evidence>
<dbReference type="EMBL" id="CAJFDH010000001">
    <property type="protein sequence ID" value="CAD5207921.1"/>
    <property type="molecule type" value="Genomic_DNA"/>
</dbReference>
<evidence type="ECO:0000256" key="4">
    <source>
        <dbReference type="ARBA" id="ARBA00038355"/>
    </source>
</evidence>
<dbReference type="InterPro" id="IPR023214">
    <property type="entry name" value="HAD_sf"/>
</dbReference>
<organism evidence="6 7">
    <name type="scientific">Bursaphelenchus okinawaensis</name>
    <dbReference type="NCBI Taxonomy" id="465554"/>
    <lineage>
        <taxon>Eukaryota</taxon>
        <taxon>Metazoa</taxon>
        <taxon>Ecdysozoa</taxon>
        <taxon>Nematoda</taxon>
        <taxon>Chromadorea</taxon>
        <taxon>Rhabditida</taxon>
        <taxon>Tylenchina</taxon>
        <taxon>Tylenchomorpha</taxon>
        <taxon>Aphelenchoidea</taxon>
        <taxon>Aphelenchoididae</taxon>
        <taxon>Bursaphelenchus</taxon>
    </lineage>
</organism>
<gene>
    <name evidence="6" type="ORF">BOKJ2_LOCUS2439</name>
</gene>
<dbReference type="PROSITE" id="PS50969">
    <property type="entry name" value="FCP1"/>
    <property type="match status" value="1"/>
</dbReference>
<protein>
    <recommendedName>
        <fullName evidence="5">FCP1 homology domain-containing protein</fullName>
    </recommendedName>
</protein>
<dbReference type="OrthoDB" id="277011at2759"/>
<comment type="similarity">
    <text evidence="4">Belongs to the CTDSPL2 family.</text>
</comment>
<dbReference type="GO" id="GO:0005634">
    <property type="term" value="C:nucleus"/>
    <property type="evidence" value="ECO:0007669"/>
    <property type="project" value="UniProtKB-ARBA"/>
</dbReference>
<feature type="domain" description="FCP1 homology" evidence="5">
    <location>
        <begin position="106"/>
        <end position="269"/>
    </location>
</feature>
<dbReference type="SMART" id="SM00577">
    <property type="entry name" value="CPDc"/>
    <property type="match status" value="1"/>
</dbReference>
<dbReference type="SUPFAM" id="SSF56784">
    <property type="entry name" value="HAD-like"/>
    <property type="match status" value="1"/>
</dbReference>
<evidence type="ECO:0000256" key="2">
    <source>
        <dbReference type="ARBA" id="ARBA00022912"/>
    </source>
</evidence>
<comment type="function">
    <text evidence="3">Probable phosphatase.</text>
</comment>
<comment type="caution">
    <text evidence="6">The sequence shown here is derived from an EMBL/GenBank/DDBJ whole genome shotgun (WGS) entry which is preliminary data.</text>
</comment>
<reference evidence="6" key="1">
    <citation type="submission" date="2020-09" db="EMBL/GenBank/DDBJ databases">
        <authorList>
            <person name="Kikuchi T."/>
        </authorList>
    </citation>
    <scope>NUCLEOTIDE SEQUENCE</scope>
    <source>
        <strain evidence="6">SH1</strain>
    </source>
</reference>
<keyword evidence="2" id="KW-0904">Protein phosphatase</keyword>
<dbReference type="CDD" id="cd07521">
    <property type="entry name" value="HAD_FCP1-like"/>
    <property type="match status" value="1"/>
</dbReference>
<dbReference type="EMBL" id="CAJFCW020000001">
    <property type="protein sequence ID" value="CAG9086851.1"/>
    <property type="molecule type" value="Genomic_DNA"/>
</dbReference>
<dbReference type="InterPro" id="IPR050365">
    <property type="entry name" value="TIM50"/>
</dbReference>
<dbReference type="GO" id="GO:0004721">
    <property type="term" value="F:phosphoprotein phosphatase activity"/>
    <property type="evidence" value="ECO:0007669"/>
    <property type="project" value="UniProtKB-KW"/>
</dbReference>
<dbReference type="InterPro" id="IPR004274">
    <property type="entry name" value="FCP1_dom"/>
</dbReference>
<keyword evidence="1" id="KW-0378">Hydrolase</keyword>
<evidence type="ECO:0000313" key="7">
    <source>
        <dbReference type="Proteomes" id="UP000614601"/>
    </source>
</evidence>
<dbReference type="Proteomes" id="UP000783686">
    <property type="component" value="Unassembled WGS sequence"/>
</dbReference>
<evidence type="ECO:0000256" key="1">
    <source>
        <dbReference type="ARBA" id="ARBA00022801"/>
    </source>
</evidence>
<sequence length="308" mass="35663">MAMVATRTPDIGQTLRRSVRRRKLTVKARLSLVTKKTRRIRRIKDQSNVPDVITQVVETTVSASSHLMDQVRLPTLDYETLHALRILPMYSENLRIQHPALPLKPASAPEFSLVLDLDETLVHCSLVELPDAQMRFEVEFEENNCHGILEVSVRIRPYLFEFLAKMSQNFEIILFTASKKVYANKLADLLDPEGKYFDHRLFREHCVCVFGTYVKDLNVLGRDERKTIIIDNSPQSFAYHVDNGVPIESWFMEKEDEELAKLIPFLEKIVKDKPYDVRPLIRERYGLSELIETVPICSDYTIQNLTSL</sequence>
<dbReference type="PANTHER" id="PTHR12210">
    <property type="entry name" value="DULLARD PROTEIN PHOSPHATASE"/>
    <property type="match status" value="1"/>
</dbReference>
<evidence type="ECO:0000256" key="3">
    <source>
        <dbReference type="ARBA" id="ARBA00037324"/>
    </source>
</evidence>
<dbReference type="FunFam" id="3.40.50.1000:FF:000015">
    <property type="entry name" value="CTD small phosphatase-like protein 2"/>
    <property type="match status" value="1"/>
</dbReference>
<accession>A0A811JXE3</accession>
<dbReference type="NCBIfam" id="TIGR02251">
    <property type="entry name" value="HIF-SF_euk"/>
    <property type="match status" value="1"/>
</dbReference>
<keyword evidence="7" id="KW-1185">Reference proteome</keyword>
<dbReference type="InterPro" id="IPR011948">
    <property type="entry name" value="Dullard_phosphatase"/>
</dbReference>
<evidence type="ECO:0000313" key="6">
    <source>
        <dbReference type="EMBL" id="CAD5207921.1"/>
    </source>
</evidence>
<dbReference type="Proteomes" id="UP000614601">
    <property type="component" value="Unassembled WGS sequence"/>
</dbReference>
<dbReference type="AlphaFoldDB" id="A0A811JXE3"/>
<dbReference type="InterPro" id="IPR036412">
    <property type="entry name" value="HAD-like_sf"/>
</dbReference>
<proteinExistence type="inferred from homology"/>
<dbReference type="Pfam" id="PF03031">
    <property type="entry name" value="NIF"/>
    <property type="match status" value="1"/>
</dbReference>
<dbReference type="Gene3D" id="3.40.50.1000">
    <property type="entry name" value="HAD superfamily/HAD-like"/>
    <property type="match status" value="1"/>
</dbReference>
<name>A0A811JXE3_9BILA</name>